<evidence type="ECO:0000313" key="2">
    <source>
        <dbReference type="Proteomes" id="UP000050417"/>
    </source>
</evidence>
<protein>
    <submittedName>
        <fullName evidence="1">Uncharacterized protein</fullName>
    </submittedName>
</protein>
<proteinExistence type="predicted"/>
<dbReference type="Proteomes" id="UP000050417">
    <property type="component" value="Unassembled WGS sequence"/>
</dbReference>
<reference evidence="1 2" key="1">
    <citation type="submission" date="2015-07" db="EMBL/GenBank/DDBJ databases">
        <title>Genome sequence of Ornatilinea apprima DSM 23815.</title>
        <authorList>
            <person name="Hemp J."/>
            <person name="Ward L.M."/>
            <person name="Pace L.A."/>
            <person name="Fischer W.W."/>
        </authorList>
    </citation>
    <scope>NUCLEOTIDE SEQUENCE [LARGE SCALE GENOMIC DNA]</scope>
    <source>
        <strain evidence="1 2">P3M-1</strain>
    </source>
</reference>
<keyword evidence="2" id="KW-1185">Reference proteome</keyword>
<gene>
    <name evidence="1" type="ORF">ADN00_02100</name>
</gene>
<accession>A0A0P6XTL4</accession>
<evidence type="ECO:0000313" key="1">
    <source>
        <dbReference type="EMBL" id="KPL79933.1"/>
    </source>
</evidence>
<sequence length="108" mass="11856">MINWAFLTFSADGDGSVSTQLLRIKFLLERADNKRILLINYEFVGFRVAKMTPPPTPPLGGGEKLGLSVEQFIPNSFFPYPCCAGFGYSLNPKSPSLALEYPLKSGHG</sequence>
<dbReference type="AlphaFoldDB" id="A0A0P6XTL4"/>
<organism evidence="1 2">
    <name type="scientific">Ornatilinea apprima</name>
    <dbReference type="NCBI Taxonomy" id="1134406"/>
    <lineage>
        <taxon>Bacteria</taxon>
        <taxon>Bacillati</taxon>
        <taxon>Chloroflexota</taxon>
        <taxon>Anaerolineae</taxon>
        <taxon>Anaerolineales</taxon>
        <taxon>Anaerolineaceae</taxon>
        <taxon>Ornatilinea</taxon>
    </lineage>
</organism>
<comment type="caution">
    <text evidence="1">The sequence shown here is derived from an EMBL/GenBank/DDBJ whole genome shotgun (WGS) entry which is preliminary data.</text>
</comment>
<dbReference type="EMBL" id="LGCL01000008">
    <property type="protein sequence ID" value="KPL79933.1"/>
    <property type="molecule type" value="Genomic_DNA"/>
</dbReference>
<name>A0A0P6XTL4_9CHLR</name>